<comment type="caution">
    <text evidence="2">The sequence shown here is derived from an EMBL/GenBank/DDBJ whole genome shotgun (WGS) entry which is preliminary data.</text>
</comment>
<evidence type="ECO:0000313" key="2">
    <source>
        <dbReference type="EMBL" id="MFB9200780.1"/>
    </source>
</evidence>
<gene>
    <name evidence="2" type="ORF">ACFFV7_06210</name>
</gene>
<protein>
    <submittedName>
        <fullName evidence="2">NAD(P)-dependent alcohol dehydrogenase</fullName>
    </submittedName>
</protein>
<dbReference type="Pfam" id="PF08240">
    <property type="entry name" value="ADH_N"/>
    <property type="match status" value="1"/>
</dbReference>
<keyword evidence="3" id="KW-1185">Reference proteome</keyword>
<evidence type="ECO:0000259" key="1">
    <source>
        <dbReference type="SMART" id="SM00829"/>
    </source>
</evidence>
<reference evidence="2 3" key="1">
    <citation type="submission" date="2024-09" db="EMBL/GenBank/DDBJ databases">
        <authorList>
            <person name="Sun Q."/>
            <person name="Mori K."/>
        </authorList>
    </citation>
    <scope>NUCLEOTIDE SEQUENCE [LARGE SCALE GENOMIC DNA]</scope>
    <source>
        <strain evidence="2 3">CCM 3426</strain>
    </source>
</reference>
<dbReference type="InterPro" id="IPR050700">
    <property type="entry name" value="YIM1/Zinc_Alcohol_DH_Fams"/>
</dbReference>
<dbReference type="RefSeq" id="WP_189646685.1">
    <property type="nucleotide sequence ID" value="NZ_BMRC01000003.1"/>
</dbReference>
<sequence length="330" mass="35016">MKAYVLRSFGSPDQLVLSDVERPVPRDDEVLVRVRATSVQPYDWHFMRGEPYLSRIMGGGVGLRRPRIPVLGADVAGEVEATGKDVTLFRPGDEVYAMSLQGGFGEYVCLRESEVAPKPGNLTFEQAAAVPMAANTALIALRDEGRVQAGQKVLVNGASGGVGTFAVQLAKAFGAHVTGVCGGRNAALVRSIGADEIIDHTKEDFATSGQRFDLLVDVAGGRRLSDCRRVLARKGAYVVVGGPAGRWVQPAGHMFAALASAPFVPQRIARADVVRCGSNRANLLTLTGLIEGGEIIPVIDRTFPFGEIPAAVRYQEEGHAPGKVVVTGSL</sequence>
<dbReference type="InterPro" id="IPR011032">
    <property type="entry name" value="GroES-like_sf"/>
</dbReference>
<dbReference type="PANTHER" id="PTHR11695">
    <property type="entry name" value="ALCOHOL DEHYDROGENASE RELATED"/>
    <property type="match status" value="1"/>
</dbReference>
<evidence type="ECO:0000313" key="3">
    <source>
        <dbReference type="Proteomes" id="UP001589647"/>
    </source>
</evidence>
<dbReference type="PANTHER" id="PTHR11695:SF648">
    <property type="entry name" value="ZINC-BINDING OXIDOREDUCTASE"/>
    <property type="match status" value="1"/>
</dbReference>
<dbReference type="SUPFAM" id="SSF50129">
    <property type="entry name" value="GroES-like"/>
    <property type="match status" value="1"/>
</dbReference>
<proteinExistence type="predicted"/>
<dbReference type="SUPFAM" id="SSF51735">
    <property type="entry name" value="NAD(P)-binding Rossmann-fold domains"/>
    <property type="match status" value="1"/>
</dbReference>
<dbReference type="InterPro" id="IPR036291">
    <property type="entry name" value="NAD(P)-bd_dom_sf"/>
</dbReference>
<dbReference type="CDD" id="cd08267">
    <property type="entry name" value="MDR1"/>
    <property type="match status" value="1"/>
</dbReference>
<dbReference type="Gene3D" id="3.90.180.10">
    <property type="entry name" value="Medium-chain alcohol dehydrogenases, catalytic domain"/>
    <property type="match status" value="1"/>
</dbReference>
<dbReference type="EMBL" id="JBHMEI010000003">
    <property type="protein sequence ID" value="MFB9200780.1"/>
    <property type="molecule type" value="Genomic_DNA"/>
</dbReference>
<feature type="domain" description="Enoyl reductase (ER)" evidence="1">
    <location>
        <begin position="10"/>
        <end position="326"/>
    </location>
</feature>
<dbReference type="SMART" id="SM00829">
    <property type="entry name" value="PKS_ER"/>
    <property type="match status" value="1"/>
</dbReference>
<dbReference type="Proteomes" id="UP001589647">
    <property type="component" value="Unassembled WGS sequence"/>
</dbReference>
<accession>A0ABV5IA16</accession>
<dbReference type="PROSITE" id="PS01162">
    <property type="entry name" value="QOR_ZETA_CRYSTAL"/>
    <property type="match status" value="1"/>
</dbReference>
<organism evidence="2 3">
    <name type="scientific">Nonomuraea spiralis</name>
    <dbReference type="NCBI Taxonomy" id="46182"/>
    <lineage>
        <taxon>Bacteria</taxon>
        <taxon>Bacillati</taxon>
        <taxon>Actinomycetota</taxon>
        <taxon>Actinomycetes</taxon>
        <taxon>Streptosporangiales</taxon>
        <taxon>Streptosporangiaceae</taxon>
        <taxon>Nonomuraea</taxon>
    </lineage>
</organism>
<dbReference type="Gene3D" id="3.40.50.720">
    <property type="entry name" value="NAD(P)-binding Rossmann-like Domain"/>
    <property type="match status" value="1"/>
</dbReference>
<dbReference type="InterPro" id="IPR002364">
    <property type="entry name" value="Quin_OxRdtase/zeta-crystal_CS"/>
</dbReference>
<dbReference type="InterPro" id="IPR020843">
    <property type="entry name" value="ER"/>
</dbReference>
<dbReference type="Pfam" id="PF13602">
    <property type="entry name" value="ADH_zinc_N_2"/>
    <property type="match status" value="1"/>
</dbReference>
<dbReference type="InterPro" id="IPR013154">
    <property type="entry name" value="ADH-like_N"/>
</dbReference>
<name>A0ABV5IA16_9ACTN</name>